<feature type="region of interest" description="Disordered" evidence="1">
    <location>
        <begin position="187"/>
        <end position="223"/>
    </location>
</feature>
<keyword evidence="2" id="KW-0812">Transmembrane</keyword>
<sequence>MKMKKILASLMVGAMVMTTVPVVNADFAATAYAAKGGAKMGGGAKSAPKAAAPKAAAPKTNNDTHKSVAGTGENYKPSKDAKSLDKNAPTANSKSNANANTNAATNTQSGSRWGNALRTVGLLAGGMLLGSMLGNLFGSSMLGDIFGVIANVVMFLALFMLLRWAWNKFRNRGKENQYASQMSNYNRSNEPIDVTPRPQQITDIKAPSGDYDARNMADRYRNK</sequence>
<organism evidence="4 5">
    <name type="scientific">Selenomonas ruminantium</name>
    <dbReference type="NCBI Taxonomy" id="971"/>
    <lineage>
        <taxon>Bacteria</taxon>
        <taxon>Bacillati</taxon>
        <taxon>Bacillota</taxon>
        <taxon>Negativicutes</taxon>
        <taxon>Selenomonadales</taxon>
        <taxon>Selenomonadaceae</taxon>
        <taxon>Selenomonas</taxon>
    </lineage>
</organism>
<feature type="compositionally biased region" description="Low complexity" evidence="1">
    <location>
        <begin position="45"/>
        <end position="59"/>
    </location>
</feature>
<evidence type="ECO:0008006" key="6">
    <source>
        <dbReference type="Google" id="ProtNLM"/>
    </source>
</evidence>
<feature type="compositionally biased region" description="Basic and acidic residues" evidence="1">
    <location>
        <begin position="211"/>
        <end position="223"/>
    </location>
</feature>
<evidence type="ECO:0000313" key="4">
    <source>
        <dbReference type="EMBL" id="SDP55663.1"/>
    </source>
</evidence>
<feature type="compositionally biased region" description="Low complexity" evidence="1">
    <location>
        <begin position="86"/>
        <end position="107"/>
    </location>
</feature>
<accession>A0A1H0TP01</accession>
<name>A0A1H0TP01_SELRU</name>
<dbReference type="EMBL" id="FNJQ01000025">
    <property type="protein sequence ID" value="SDP55663.1"/>
    <property type="molecule type" value="Genomic_DNA"/>
</dbReference>
<gene>
    <name evidence="4" type="ORF">SAMN05216366_1257</name>
</gene>
<keyword evidence="2" id="KW-0472">Membrane</keyword>
<feature type="transmembrane region" description="Helical" evidence="2">
    <location>
        <begin position="145"/>
        <end position="166"/>
    </location>
</feature>
<proteinExistence type="predicted"/>
<evidence type="ECO:0000256" key="1">
    <source>
        <dbReference type="SAM" id="MobiDB-lite"/>
    </source>
</evidence>
<dbReference type="AlphaFoldDB" id="A0A1H0TP01"/>
<protein>
    <recommendedName>
        <fullName evidence="6">Import inner membrane translocase subunit Tim44</fullName>
    </recommendedName>
</protein>
<evidence type="ECO:0000313" key="5">
    <source>
        <dbReference type="Proteomes" id="UP000182412"/>
    </source>
</evidence>
<keyword evidence="3" id="KW-0732">Signal</keyword>
<dbReference type="OrthoDB" id="1669724at2"/>
<feature type="compositionally biased region" description="Basic and acidic residues" evidence="1">
    <location>
        <begin position="76"/>
        <end position="85"/>
    </location>
</feature>
<evidence type="ECO:0000256" key="2">
    <source>
        <dbReference type="SAM" id="Phobius"/>
    </source>
</evidence>
<feature type="region of interest" description="Disordered" evidence="1">
    <location>
        <begin position="43"/>
        <end position="111"/>
    </location>
</feature>
<reference evidence="4 5" key="1">
    <citation type="submission" date="2016-10" db="EMBL/GenBank/DDBJ databases">
        <authorList>
            <person name="de Groot N.N."/>
        </authorList>
    </citation>
    <scope>NUCLEOTIDE SEQUENCE [LARGE SCALE GENOMIC DNA]</scope>
    <source>
        <strain evidence="4 5">S137</strain>
    </source>
</reference>
<feature type="signal peptide" evidence="3">
    <location>
        <begin position="1"/>
        <end position="25"/>
    </location>
</feature>
<dbReference type="RefSeq" id="WP_074572897.1">
    <property type="nucleotide sequence ID" value="NZ_FNJQ01000025.1"/>
</dbReference>
<evidence type="ECO:0000256" key="3">
    <source>
        <dbReference type="SAM" id="SignalP"/>
    </source>
</evidence>
<keyword evidence="2" id="KW-1133">Transmembrane helix</keyword>
<dbReference type="Proteomes" id="UP000182412">
    <property type="component" value="Unassembled WGS sequence"/>
</dbReference>
<feature type="chain" id="PRO_5010314540" description="Import inner membrane translocase subunit Tim44" evidence="3">
    <location>
        <begin position="26"/>
        <end position="223"/>
    </location>
</feature>